<gene>
    <name evidence="7" type="ORF">AM593_07407</name>
</gene>
<evidence type="ECO:0000256" key="4">
    <source>
        <dbReference type="ARBA" id="ARBA00023136"/>
    </source>
</evidence>
<keyword evidence="5" id="KW-0539">Nucleus</keyword>
<feature type="non-terminal residue" evidence="7">
    <location>
        <position position="541"/>
    </location>
</feature>
<keyword evidence="8" id="KW-1185">Reference proteome</keyword>
<dbReference type="CDD" id="cd00176">
    <property type="entry name" value="SPEC"/>
    <property type="match status" value="1"/>
</dbReference>
<accession>A0A409V6W8</accession>
<comment type="subcellular location">
    <subcellularLocation>
        <location evidence="1">Nucleus membrane</location>
    </subcellularLocation>
</comment>
<organism evidence="7 8">
    <name type="scientific">Mytilus galloprovincialis</name>
    <name type="common">Mediterranean mussel</name>
    <dbReference type="NCBI Taxonomy" id="29158"/>
    <lineage>
        <taxon>Eukaryota</taxon>
        <taxon>Metazoa</taxon>
        <taxon>Spiralia</taxon>
        <taxon>Lophotrochozoa</taxon>
        <taxon>Mollusca</taxon>
        <taxon>Bivalvia</taxon>
        <taxon>Autobranchia</taxon>
        <taxon>Pteriomorphia</taxon>
        <taxon>Mytilida</taxon>
        <taxon>Mytiloidea</taxon>
        <taxon>Mytilidae</taxon>
        <taxon>Mytilinae</taxon>
        <taxon>Mytilus</taxon>
    </lineage>
</organism>
<sequence>LEVNRAMLDTLSQQCDKNTQQSHLSMHTRLNNLTYIILDKASLHGQRLERLVRQWTELSEKHDQLHSFLEDIERQMPRPVASNDSIMAIQEKISTYQRLQRELTDEKPMVFQVVDKGKQLLHSVNCPGLEAEVTELAEKWVNLNTALSLELKRTEKLGEQLQAFEAEAAVLRTWLLTAKMKLTDIKHLSDQDQQSIATIRSKNDKLLEFRKEVENQEGLKSKIMFVGKQLSENQTYDTAGLERNMAWLEEQWGLLEHDINKAEEYLHQAQMDLMPSRQALTELATWLNEMEEGVKQEISKPVRNMADIEISLKKFKDFKIELQNKQLTIDFVNQSSLQIGTQDSESTSHMSSDKTEFAERLGSLNKRWQALSHDVNEQLRTFEMLQKKWEEYESSLSRLQDWFQEQEDKVKHYRLIGHEISVKQTLKESKMLQQTLKAKEEEIDHARSLGERLVELSHDSPGCQRSIQSSLDHLNKRWQHLFDQVQDLQSILNELLSQWEAYHKELQGVNQVLSETEYCLSRYSSVGADLITLRMQVEKLK</sequence>
<dbReference type="AlphaFoldDB" id="A0A409V6W8"/>
<dbReference type="SUPFAM" id="SSF46966">
    <property type="entry name" value="Spectrin repeat"/>
    <property type="match status" value="4"/>
</dbReference>
<keyword evidence="4" id="KW-0472">Membrane</keyword>
<proteinExistence type="predicted"/>
<evidence type="ECO:0000256" key="1">
    <source>
        <dbReference type="ARBA" id="ARBA00004126"/>
    </source>
</evidence>
<dbReference type="InterPro" id="IPR002017">
    <property type="entry name" value="Spectrin_repeat"/>
</dbReference>
<evidence type="ECO:0000256" key="3">
    <source>
        <dbReference type="ARBA" id="ARBA00022737"/>
    </source>
</evidence>
<keyword evidence="3" id="KW-0677">Repeat</keyword>
<feature type="coiled-coil region" evidence="6">
    <location>
        <begin position="422"/>
        <end position="449"/>
    </location>
</feature>
<dbReference type="GO" id="GO:0031965">
    <property type="term" value="C:nuclear membrane"/>
    <property type="evidence" value="ECO:0007669"/>
    <property type="project" value="UniProtKB-SubCell"/>
</dbReference>
<dbReference type="Pfam" id="PF00435">
    <property type="entry name" value="Spectrin"/>
    <property type="match status" value="2"/>
</dbReference>
<dbReference type="Gene3D" id="1.20.58.60">
    <property type="match status" value="3"/>
</dbReference>
<dbReference type="PANTHER" id="PTHR14514:SF2">
    <property type="entry name" value="A-KINASE ANCHOR PROTEIN 6"/>
    <property type="match status" value="1"/>
</dbReference>
<evidence type="ECO:0000313" key="8">
    <source>
        <dbReference type="Proteomes" id="UP000266721"/>
    </source>
</evidence>
<protein>
    <submittedName>
        <fullName evidence="7">Uncharacterized protein</fullName>
    </submittedName>
</protein>
<evidence type="ECO:0000256" key="6">
    <source>
        <dbReference type="SAM" id="Coils"/>
    </source>
</evidence>
<reference evidence="7 8" key="1">
    <citation type="journal article" date="2016" name="PLoS ONE">
        <title>A First Insight into the Genome of the Filter-Feeder Mussel Mytilus galloprovincialis.</title>
        <authorList>
            <person name="Murgarella M."/>
            <person name="Puiu D."/>
            <person name="Novoa B."/>
            <person name="Figueras A."/>
            <person name="Posada D."/>
            <person name="Canchaya C."/>
        </authorList>
    </citation>
    <scope>NUCLEOTIDE SEQUENCE [LARGE SCALE GENOMIC DNA]</scope>
    <source>
        <tissue evidence="7">Muscle</tissue>
    </source>
</reference>
<dbReference type="SMR" id="A0A409V6W8"/>
<dbReference type="Proteomes" id="UP000266721">
    <property type="component" value="Unassembled WGS sequence"/>
</dbReference>
<keyword evidence="2" id="KW-0597">Phosphoprotein</keyword>
<name>A0A409V6W8_MYTGA</name>
<dbReference type="EMBL" id="KV605658">
    <property type="protein sequence ID" value="OPL20540.1"/>
    <property type="molecule type" value="Genomic_DNA"/>
</dbReference>
<evidence type="ECO:0000256" key="2">
    <source>
        <dbReference type="ARBA" id="ARBA00022553"/>
    </source>
</evidence>
<dbReference type="InterPro" id="IPR018159">
    <property type="entry name" value="Spectrin/alpha-actinin"/>
</dbReference>
<evidence type="ECO:0000256" key="5">
    <source>
        <dbReference type="ARBA" id="ARBA00023242"/>
    </source>
</evidence>
<dbReference type="PANTHER" id="PTHR14514">
    <property type="entry name" value="PKA ANCHORING PROTEIN"/>
    <property type="match status" value="1"/>
</dbReference>
<evidence type="ECO:0000313" key="7">
    <source>
        <dbReference type="EMBL" id="OPL20540.1"/>
    </source>
</evidence>
<dbReference type="SMART" id="SM00150">
    <property type="entry name" value="SPEC"/>
    <property type="match status" value="4"/>
</dbReference>
<feature type="non-terminal residue" evidence="7">
    <location>
        <position position="1"/>
    </location>
</feature>
<keyword evidence="6" id="KW-0175">Coiled coil</keyword>